<sequence>MPHLRIADIDVYEEVAGAGDPVVLLHGGFCSLESLRAQSDALVADHRVFAFERPGHGRSADVEGEYSYERGLAETVAYLDAKGIERADIIGYSDGAILGLLLALEHPERVRSLVAISANLDPSAFTHSPEAADAVVLEPLGLPAHVADAGEPEPDTERMHYDRLSPDGPEHADVVLAKLFRLWTSEPRIDPADLGRITARTLVMSGDRDTIRPDHSLLIASSIPGAQLAIVPGATHGLVAERPELIATIVRAFLDDVRLDEAQTAGRPSS</sequence>
<dbReference type="PANTHER" id="PTHR43433">
    <property type="entry name" value="HYDROLASE, ALPHA/BETA FOLD FAMILY PROTEIN"/>
    <property type="match status" value="1"/>
</dbReference>
<proteinExistence type="predicted"/>
<organism evidence="2 3">
    <name type="scientific">Leifsonia aquatica</name>
    <name type="common">Corynebacterium aquaticum</name>
    <dbReference type="NCBI Taxonomy" id="144185"/>
    <lineage>
        <taxon>Bacteria</taxon>
        <taxon>Bacillati</taxon>
        <taxon>Actinomycetota</taxon>
        <taxon>Actinomycetes</taxon>
        <taxon>Micrococcales</taxon>
        <taxon>Microbacteriaceae</taxon>
        <taxon>Leifsonia</taxon>
    </lineage>
</organism>
<dbReference type="AlphaFoldDB" id="A0A7W4UX16"/>
<dbReference type="PANTHER" id="PTHR43433:SF5">
    <property type="entry name" value="AB HYDROLASE-1 DOMAIN-CONTAINING PROTEIN"/>
    <property type="match status" value="1"/>
</dbReference>
<accession>A0A7W4UX16</accession>
<dbReference type="GO" id="GO:0003824">
    <property type="term" value="F:catalytic activity"/>
    <property type="evidence" value="ECO:0007669"/>
    <property type="project" value="UniProtKB-ARBA"/>
</dbReference>
<evidence type="ECO:0000259" key="1">
    <source>
        <dbReference type="Pfam" id="PF12697"/>
    </source>
</evidence>
<dbReference type="Proteomes" id="UP000538196">
    <property type="component" value="Unassembled WGS sequence"/>
</dbReference>
<dbReference type="InterPro" id="IPR029058">
    <property type="entry name" value="AB_hydrolase_fold"/>
</dbReference>
<gene>
    <name evidence="2" type="ORF">FHX33_002563</name>
</gene>
<dbReference type="InterPro" id="IPR000073">
    <property type="entry name" value="AB_hydrolase_1"/>
</dbReference>
<evidence type="ECO:0000313" key="3">
    <source>
        <dbReference type="Proteomes" id="UP000538196"/>
    </source>
</evidence>
<dbReference type="Pfam" id="PF12697">
    <property type="entry name" value="Abhydrolase_6"/>
    <property type="match status" value="1"/>
</dbReference>
<dbReference type="Gene3D" id="3.40.50.1820">
    <property type="entry name" value="alpha/beta hydrolase"/>
    <property type="match status" value="1"/>
</dbReference>
<feature type="domain" description="AB hydrolase-1" evidence="1">
    <location>
        <begin position="22"/>
        <end position="247"/>
    </location>
</feature>
<comment type="caution">
    <text evidence="2">The sequence shown here is derived from an EMBL/GenBank/DDBJ whole genome shotgun (WGS) entry which is preliminary data.</text>
</comment>
<dbReference type="InterPro" id="IPR050471">
    <property type="entry name" value="AB_hydrolase"/>
</dbReference>
<keyword evidence="3" id="KW-1185">Reference proteome</keyword>
<reference evidence="2 3" key="1">
    <citation type="submission" date="2020-08" db="EMBL/GenBank/DDBJ databases">
        <title>Sequencing the genomes of 1000 actinobacteria strains.</title>
        <authorList>
            <person name="Klenk H.-P."/>
        </authorList>
    </citation>
    <scope>NUCLEOTIDE SEQUENCE [LARGE SCALE GENOMIC DNA]</scope>
    <source>
        <strain evidence="2 3">DSM 20146</strain>
    </source>
</reference>
<dbReference type="RefSeq" id="WP_021764816.1">
    <property type="nucleotide sequence ID" value="NZ_JACHVP010000002.1"/>
</dbReference>
<name>A0A7W4UX16_LEIAQ</name>
<protein>
    <submittedName>
        <fullName evidence="2">Pimeloyl-ACP methyl ester carboxylesterase</fullName>
    </submittedName>
</protein>
<evidence type="ECO:0000313" key="2">
    <source>
        <dbReference type="EMBL" id="MBB2967800.1"/>
    </source>
</evidence>
<dbReference type="SUPFAM" id="SSF53474">
    <property type="entry name" value="alpha/beta-Hydrolases"/>
    <property type="match status" value="1"/>
</dbReference>
<dbReference type="PRINTS" id="PR00111">
    <property type="entry name" value="ABHYDROLASE"/>
</dbReference>
<dbReference type="EMBL" id="JACHVP010000002">
    <property type="protein sequence ID" value="MBB2967800.1"/>
    <property type="molecule type" value="Genomic_DNA"/>
</dbReference>